<dbReference type="EMBL" id="JAUCMX010000005">
    <property type="protein sequence ID" value="KAK3546246.1"/>
    <property type="molecule type" value="Genomic_DNA"/>
</dbReference>
<sequence length="708" mass="79460">MSFPPGYAPPQIPPTIPVPPRPPGCPPGLEYLTQVDQLLVHQKVELMEALLSWETNNQYVVKNSVGQQVWLAVEESDVCTRMVCGPVRSFVMHLHDSVGKEVLTVTRPLKCSSCWFPCCLQELEVQAPPGTAIGYVTQDWHPYLPKFTIRDERKRAVLRLVGPFCDCNCCSDVIFKVMSLDEASVIGRISKQWAGLDTEMFTDADHFGVQFPMNLEVKMKAVVLAACFLIMFSNPLSSPLHISQPTALISNQEKPFPIPIMDKCLPHQVQSQESAFVFMDSCNLPHQSPVMMPAPQRPAGCPPGLEYLTQIDQLLVHQKVELAEVILGWESNNKYLVKNTLGQQVFYVAEENDCCNRNCCGPLRSFVLHIQDNVGQEVITLTRPLRCGSCLCPCCLQELEVQSPPGTPIGYVVQNWHPYLPKYTVQNENKQDILKIVGPCCTFKCCSDVNFEVLSMDETSPVGRISKQWTGYLQEAFTDADNFGIQFPLDLDVKMKAVLFGACFLIIDQLLIQQKLELAEIIIGWESKNKYLVKNSLGQQVFYVAEENDCCNRNCCGPLRSFVIHIQDNTGQEVIRIMRPLRCDSCLCPCCLQELEVQSPPGTPIGYVVQNWHPCLPKYTVQNENKQDVLKITGPCWTCKCCSDVNFEVLSLDESQSVGRISKQWTGIFQEVFTDADNFGIQFPMDLDVKMKAVLLGACFLIVSINTS</sequence>
<evidence type="ECO:0000313" key="11">
    <source>
        <dbReference type="EMBL" id="KAK3546246.1"/>
    </source>
</evidence>
<keyword evidence="6" id="KW-0106">Calcium</keyword>
<protein>
    <recommendedName>
        <fullName evidence="13">Phospholipid scramblase</fullName>
    </recommendedName>
</protein>
<keyword evidence="8" id="KW-0472">Membrane</keyword>
<keyword evidence="5" id="KW-0812">Transmembrane</keyword>
<dbReference type="InterPro" id="IPR025659">
    <property type="entry name" value="Tubby-like_C"/>
</dbReference>
<organism evidence="11 12">
    <name type="scientific">Hemibagrus guttatus</name>
    <dbReference type="NCBI Taxonomy" id="175788"/>
    <lineage>
        <taxon>Eukaryota</taxon>
        <taxon>Metazoa</taxon>
        <taxon>Chordata</taxon>
        <taxon>Craniata</taxon>
        <taxon>Vertebrata</taxon>
        <taxon>Euteleostomi</taxon>
        <taxon>Actinopterygii</taxon>
        <taxon>Neopterygii</taxon>
        <taxon>Teleostei</taxon>
        <taxon>Ostariophysi</taxon>
        <taxon>Siluriformes</taxon>
        <taxon>Bagridae</taxon>
        <taxon>Hemibagrus</taxon>
    </lineage>
</organism>
<keyword evidence="9" id="KW-0564">Palmitate</keyword>
<feature type="non-terminal residue" evidence="11">
    <location>
        <position position="708"/>
    </location>
</feature>
<name>A0AAE0R8R0_9TELE</name>
<dbReference type="SUPFAM" id="SSF54518">
    <property type="entry name" value="Tubby C-terminal domain-like"/>
    <property type="match status" value="2"/>
</dbReference>
<evidence type="ECO:0000256" key="6">
    <source>
        <dbReference type="ARBA" id="ARBA00022837"/>
    </source>
</evidence>
<evidence type="ECO:0008006" key="13">
    <source>
        <dbReference type="Google" id="ProtNLM"/>
    </source>
</evidence>
<dbReference type="InterPro" id="IPR005552">
    <property type="entry name" value="Scramblase"/>
</dbReference>
<evidence type="ECO:0000256" key="3">
    <source>
        <dbReference type="ARBA" id="ARBA00005350"/>
    </source>
</evidence>
<dbReference type="GO" id="GO:0005886">
    <property type="term" value="C:plasma membrane"/>
    <property type="evidence" value="ECO:0007669"/>
    <property type="project" value="TreeGrafter"/>
</dbReference>
<dbReference type="PANTHER" id="PTHR23248:SF38">
    <property type="entry name" value="PHOSPHOLIPID SCRAMBLASE 1"/>
    <property type="match status" value="1"/>
</dbReference>
<keyword evidence="10" id="KW-0449">Lipoprotein</keyword>
<keyword evidence="12" id="KW-1185">Reference proteome</keyword>
<evidence type="ECO:0000256" key="5">
    <source>
        <dbReference type="ARBA" id="ARBA00022692"/>
    </source>
</evidence>
<evidence type="ECO:0000256" key="2">
    <source>
        <dbReference type="ARBA" id="ARBA00004606"/>
    </source>
</evidence>
<comment type="caution">
    <text evidence="11">The sequence shown here is derived from an EMBL/GenBank/DDBJ whole genome shotgun (WGS) entry which is preliminary data.</text>
</comment>
<evidence type="ECO:0000256" key="4">
    <source>
        <dbReference type="ARBA" id="ARBA00022553"/>
    </source>
</evidence>
<comment type="cofactor">
    <cofactor evidence="1">
        <name>Ca(2+)</name>
        <dbReference type="ChEBI" id="CHEBI:29108"/>
    </cofactor>
</comment>
<dbReference type="AlphaFoldDB" id="A0AAE0R8R0"/>
<dbReference type="Proteomes" id="UP001274896">
    <property type="component" value="Unassembled WGS sequence"/>
</dbReference>
<accession>A0AAE0R8R0</accession>
<evidence type="ECO:0000256" key="1">
    <source>
        <dbReference type="ARBA" id="ARBA00001913"/>
    </source>
</evidence>
<dbReference type="GO" id="GO:0017128">
    <property type="term" value="F:phospholipid scramblase activity"/>
    <property type="evidence" value="ECO:0007669"/>
    <property type="project" value="InterPro"/>
</dbReference>
<evidence type="ECO:0000256" key="9">
    <source>
        <dbReference type="ARBA" id="ARBA00023139"/>
    </source>
</evidence>
<evidence type="ECO:0000256" key="8">
    <source>
        <dbReference type="ARBA" id="ARBA00023136"/>
    </source>
</evidence>
<dbReference type="Pfam" id="PF03803">
    <property type="entry name" value="Scramblase"/>
    <property type="match status" value="3"/>
</dbReference>
<comment type="similarity">
    <text evidence="3">Belongs to the phospholipid scramblase family.</text>
</comment>
<evidence type="ECO:0000313" key="12">
    <source>
        <dbReference type="Proteomes" id="UP001274896"/>
    </source>
</evidence>
<comment type="subcellular location">
    <subcellularLocation>
        <location evidence="2">Membrane</location>
        <topology evidence="2">Single-pass type II membrane protein</topology>
    </subcellularLocation>
</comment>
<gene>
    <name evidence="11" type="ORF">QTP70_025191</name>
</gene>
<evidence type="ECO:0000256" key="7">
    <source>
        <dbReference type="ARBA" id="ARBA00022989"/>
    </source>
</evidence>
<keyword evidence="7" id="KW-1133">Transmembrane helix</keyword>
<keyword evidence="4" id="KW-0597">Phosphoprotein</keyword>
<evidence type="ECO:0000256" key="10">
    <source>
        <dbReference type="ARBA" id="ARBA00023288"/>
    </source>
</evidence>
<proteinExistence type="inferred from homology"/>
<dbReference type="PANTHER" id="PTHR23248">
    <property type="entry name" value="PHOSPHOLIPID SCRAMBLASE-RELATED"/>
    <property type="match status" value="1"/>
</dbReference>
<reference evidence="11" key="1">
    <citation type="submission" date="2023-06" db="EMBL/GenBank/DDBJ databases">
        <title>Male Hemibagrus guttatus genome.</title>
        <authorList>
            <person name="Bian C."/>
        </authorList>
    </citation>
    <scope>NUCLEOTIDE SEQUENCE</scope>
    <source>
        <strain evidence="11">Male_cb2023</strain>
        <tissue evidence="11">Muscle</tissue>
    </source>
</reference>